<keyword evidence="2" id="KW-1185">Reference proteome</keyword>
<evidence type="ECO:0000313" key="1">
    <source>
        <dbReference type="EMBL" id="CCB80892.1"/>
    </source>
</evidence>
<dbReference type="Proteomes" id="UP000008387">
    <property type="component" value="Plasmid phbz1"/>
</dbReference>
<keyword evidence="1" id="KW-0614">Plasmid</keyword>
<reference evidence="1 2" key="1">
    <citation type="journal article" date="2011" name="J. Bacteriol.">
        <title>Genome sequence of Helicobacter bizzozeronii strain CIII-1, an isolate from human gastric mucosa.</title>
        <authorList>
            <person name="Schott T."/>
            <person name="Rossi M."/>
            <person name="Hanninen M.L."/>
        </authorList>
    </citation>
    <scope>NUCLEOTIDE SEQUENCE [LARGE SCALE GENOMIC DNA]</scope>
    <source>
        <strain evidence="1 2">CIII-1</strain>
    </source>
</reference>
<dbReference type="KEGG" id="hbi:HBZC1_p0120"/>
<gene>
    <name evidence="1" type="ordered locus">HBZC1_p0120</name>
</gene>
<accession>F8KUF7</accession>
<evidence type="ECO:0000313" key="2">
    <source>
        <dbReference type="Proteomes" id="UP000008387"/>
    </source>
</evidence>
<dbReference type="EMBL" id="FR871758">
    <property type="protein sequence ID" value="CCB80892.1"/>
    <property type="molecule type" value="Genomic_DNA"/>
</dbReference>
<name>F8KUF7_HELBC</name>
<dbReference type="AlphaFoldDB" id="F8KUF7"/>
<dbReference type="HOGENOM" id="CLU_2788140_0_0_7"/>
<geneLocation type="plasmid" evidence="1 2">
    <name>phbz1</name>
</geneLocation>
<protein>
    <submittedName>
        <fullName evidence="1">Uncharacterized protein</fullName>
    </submittedName>
</protein>
<sequence>MLAIAFLFFLHLSPLQGQICQNELANVRCRRLGNLQTFHPIGTLTSSLGKFAPSNAGGGLDYKIDVLI</sequence>
<organism evidence="1 2">
    <name type="scientific">Helicobacter bizzozeronii (strain CIII-1)</name>
    <dbReference type="NCBI Taxonomy" id="1002804"/>
    <lineage>
        <taxon>Bacteria</taxon>
        <taxon>Pseudomonadati</taxon>
        <taxon>Campylobacterota</taxon>
        <taxon>Epsilonproteobacteria</taxon>
        <taxon>Campylobacterales</taxon>
        <taxon>Helicobacteraceae</taxon>
        <taxon>Helicobacter</taxon>
    </lineage>
</organism>
<proteinExistence type="predicted"/>